<organism evidence="2 3">
    <name type="scientific">Tricholomella constricta</name>
    <dbReference type="NCBI Taxonomy" id="117010"/>
    <lineage>
        <taxon>Eukaryota</taxon>
        <taxon>Fungi</taxon>
        <taxon>Dikarya</taxon>
        <taxon>Basidiomycota</taxon>
        <taxon>Agaricomycotina</taxon>
        <taxon>Agaricomycetes</taxon>
        <taxon>Agaricomycetidae</taxon>
        <taxon>Agaricales</taxon>
        <taxon>Tricholomatineae</taxon>
        <taxon>Lyophyllaceae</taxon>
        <taxon>Tricholomella</taxon>
    </lineage>
</organism>
<name>A0A8H5HPC9_9AGAR</name>
<proteinExistence type="predicted"/>
<evidence type="ECO:0000313" key="3">
    <source>
        <dbReference type="Proteomes" id="UP000565441"/>
    </source>
</evidence>
<evidence type="ECO:0000313" key="2">
    <source>
        <dbReference type="EMBL" id="KAF5387017.1"/>
    </source>
</evidence>
<dbReference type="AlphaFoldDB" id="A0A8H5HPC9"/>
<evidence type="ECO:0000256" key="1">
    <source>
        <dbReference type="SAM" id="SignalP"/>
    </source>
</evidence>
<gene>
    <name evidence="2" type="ORF">D9615_002046</name>
</gene>
<keyword evidence="3" id="KW-1185">Reference proteome</keyword>
<reference evidence="2 3" key="1">
    <citation type="journal article" date="2020" name="ISME J.">
        <title>Uncovering the hidden diversity of litter-decomposition mechanisms in mushroom-forming fungi.</title>
        <authorList>
            <person name="Floudas D."/>
            <person name="Bentzer J."/>
            <person name="Ahren D."/>
            <person name="Johansson T."/>
            <person name="Persson P."/>
            <person name="Tunlid A."/>
        </authorList>
    </citation>
    <scope>NUCLEOTIDE SEQUENCE [LARGE SCALE GENOMIC DNA]</scope>
    <source>
        <strain evidence="2 3">CBS 661.87</strain>
    </source>
</reference>
<dbReference type="EMBL" id="JAACJP010000002">
    <property type="protein sequence ID" value="KAF5387017.1"/>
    <property type="molecule type" value="Genomic_DNA"/>
</dbReference>
<sequence length="116" mass="12023">MRFSALAIVGALVGARFAYAGACWKAETCRDNHFETKQNMVSFAVNFCAGTLSQPSAYERAGVASAFSIGSWGGNITSCLNAFIGIVNACHGTVNGGTADSGLAHLAVSFGDCEYL</sequence>
<dbReference type="Proteomes" id="UP000565441">
    <property type="component" value="Unassembled WGS sequence"/>
</dbReference>
<protein>
    <submittedName>
        <fullName evidence="2">Uncharacterized protein</fullName>
    </submittedName>
</protein>
<feature type="chain" id="PRO_5034817221" evidence="1">
    <location>
        <begin position="21"/>
        <end position="116"/>
    </location>
</feature>
<dbReference type="Pfam" id="PF21691">
    <property type="entry name" value="LDL"/>
    <property type="match status" value="1"/>
</dbReference>
<keyword evidence="1" id="KW-0732">Signal</keyword>
<feature type="signal peptide" evidence="1">
    <location>
        <begin position="1"/>
        <end position="20"/>
    </location>
</feature>
<dbReference type="InterPro" id="IPR048508">
    <property type="entry name" value="LDL"/>
</dbReference>
<accession>A0A8H5HPC9</accession>
<comment type="caution">
    <text evidence="2">The sequence shown here is derived from an EMBL/GenBank/DDBJ whole genome shotgun (WGS) entry which is preliminary data.</text>
</comment>